<comment type="caution">
    <text evidence="2">The sequence shown here is derived from an EMBL/GenBank/DDBJ whole genome shotgun (WGS) entry which is preliminary data.</text>
</comment>
<evidence type="ECO:0000313" key="2">
    <source>
        <dbReference type="EMBL" id="MED6170050.1"/>
    </source>
</evidence>
<organism evidence="2 3">
    <name type="scientific">Stylosanthes scabra</name>
    <dbReference type="NCBI Taxonomy" id="79078"/>
    <lineage>
        <taxon>Eukaryota</taxon>
        <taxon>Viridiplantae</taxon>
        <taxon>Streptophyta</taxon>
        <taxon>Embryophyta</taxon>
        <taxon>Tracheophyta</taxon>
        <taxon>Spermatophyta</taxon>
        <taxon>Magnoliopsida</taxon>
        <taxon>eudicotyledons</taxon>
        <taxon>Gunneridae</taxon>
        <taxon>Pentapetalae</taxon>
        <taxon>rosids</taxon>
        <taxon>fabids</taxon>
        <taxon>Fabales</taxon>
        <taxon>Fabaceae</taxon>
        <taxon>Papilionoideae</taxon>
        <taxon>50 kb inversion clade</taxon>
        <taxon>dalbergioids sensu lato</taxon>
        <taxon>Dalbergieae</taxon>
        <taxon>Pterocarpus clade</taxon>
        <taxon>Stylosanthes</taxon>
    </lineage>
</organism>
<name>A0ABU6VBF9_9FABA</name>
<evidence type="ECO:0000256" key="1">
    <source>
        <dbReference type="SAM" id="MobiDB-lite"/>
    </source>
</evidence>
<dbReference type="EMBL" id="JASCZI010151138">
    <property type="protein sequence ID" value="MED6170050.1"/>
    <property type="molecule type" value="Genomic_DNA"/>
</dbReference>
<dbReference type="Proteomes" id="UP001341840">
    <property type="component" value="Unassembled WGS sequence"/>
</dbReference>
<proteinExistence type="predicted"/>
<evidence type="ECO:0000313" key="3">
    <source>
        <dbReference type="Proteomes" id="UP001341840"/>
    </source>
</evidence>
<sequence length="114" mass="12752">MDDIIVREINGHTNFLGVGEIKKMVLPVEQEKKVPAESPRSTWGDSCRDPRTSTGRSRDSIGGCETKLARGLVELIDDGIAIAAHVHDDLQSARLHCWWCFRRCQAMFPGVFLT</sequence>
<gene>
    <name evidence="2" type="ORF">PIB30_027093</name>
</gene>
<protein>
    <submittedName>
        <fullName evidence="2">Uncharacterized protein</fullName>
    </submittedName>
</protein>
<accession>A0ABU6VBF9</accession>
<feature type="region of interest" description="Disordered" evidence="1">
    <location>
        <begin position="32"/>
        <end position="61"/>
    </location>
</feature>
<feature type="compositionally biased region" description="Basic and acidic residues" evidence="1">
    <location>
        <begin position="46"/>
        <end position="59"/>
    </location>
</feature>
<keyword evidence="3" id="KW-1185">Reference proteome</keyword>
<reference evidence="2 3" key="1">
    <citation type="journal article" date="2023" name="Plants (Basel)">
        <title>Bridging the Gap: Combining Genomics and Transcriptomics Approaches to Understand Stylosanthes scabra, an Orphan Legume from the Brazilian Caatinga.</title>
        <authorList>
            <person name="Ferreira-Neto J.R.C."/>
            <person name="da Silva M.D."/>
            <person name="Binneck E."/>
            <person name="de Melo N.F."/>
            <person name="da Silva R.H."/>
            <person name="de Melo A.L.T.M."/>
            <person name="Pandolfi V."/>
            <person name="Bustamante F.O."/>
            <person name="Brasileiro-Vidal A.C."/>
            <person name="Benko-Iseppon A.M."/>
        </authorList>
    </citation>
    <scope>NUCLEOTIDE SEQUENCE [LARGE SCALE GENOMIC DNA]</scope>
    <source>
        <tissue evidence="2">Leaves</tissue>
    </source>
</reference>